<sequence>MTKKHFYNQPLTLFFACFIAGILTFTTWGGWVSVQAQPTKAPEFTKFKDASQLQLSGNGKPFKPAEIKKSEKPYDSDRAIIDWDDRIPMISREYPWSTIGRVQGTTTNFQNYHCTGTLISENLVLTNAHCVIDPTSNKLSREIQFLPNVINGVVPNQRDIAVVNRVVYGTDFTGDEISNQINDWAVMVIDKPLGRKYGYLGWKSLPTASFLKNQKKLFFVGYSGDFPNPKRKGYEFLSAGQGWTASYQAGCSIFNEEQDILLHDCDTTGGSSGGPIIGWIGGEPHIVALNNAEIKELGTNRGITNLAVKVDFLDRLFARN</sequence>
<keyword evidence="3" id="KW-0732">Signal</keyword>
<dbReference type="Proteomes" id="UP000076555">
    <property type="component" value="Unassembled WGS sequence"/>
</dbReference>
<evidence type="ECO:0000256" key="2">
    <source>
        <dbReference type="ARBA" id="ARBA00022670"/>
    </source>
</evidence>
<comment type="similarity">
    <text evidence="1 6">Belongs to the peptidase S1B family.</text>
</comment>
<reference evidence="7 8" key="1">
    <citation type="submission" date="2016-04" db="EMBL/GenBank/DDBJ databases">
        <title>Draft Genome Assembly of the Bloom-forming Cyanobacterium Nodularia spumigena Strain CENA596 in Shrimp Production Ponds.</title>
        <authorList>
            <person name="Popin R.V."/>
            <person name="Rigonato J."/>
            <person name="Abreu V.A."/>
            <person name="Andreote A.P."/>
            <person name="Silveira S.B."/>
            <person name="Odebrecht C."/>
            <person name="Fiore M.F."/>
        </authorList>
    </citation>
    <scope>NUCLEOTIDE SEQUENCE [LARGE SCALE GENOMIC DNA]</scope>
    <source>
        <strain evidence="7 8">CENA596</strain>
    </source>
</reference>
<dbReference type="InterPro" id="IPR009003">
    <property type="entry name" value="Peptidase_S1_PA"/>
</dbReference>
<organism evidence="7 8">
    <name type="scientific">Nodularia spumigena CENA596</name>
    <dbReference type="NCBI Taxonomy" id="1819295"/>
    <lineage>
        <taxon>Bacteria</taxon>
        <taxon>Bacillati</taxon>
        <taxon>Cyanobacteriota</taxon>
        <taxon>Cyanophyceae</taxon>
        <taxon>Nostocales</taxon>
        <taxon>Nodulariaceae</taxon>
        <taxon>Nodularia</taxon>
    </lineage>
</organism>
<dbReference type="InterPro" id="IPR008256">
    <property type="entry name" value="Peptidase_S1B"/>
</dbReference>
<dbReference type="RefSeq" id="WP_063871602.1">
    <property type="nucleotide sequence ID" value="NZ_CAWMRI010000041.1"/>
</dbReference>
<evidence type="ECO:0000256" key="1">
    <source>
        <dbReference type="ARBA" id="ARBA00008764"/>
    </source>
</evidence>
<dbReference type="PANTHER" id="PTHR15462">
    <property type="entry name" value="SERINE PROTEASE"/>
    <property type="match status" value="1"/>
</dbReference>
<dbReference type="EC" id="3.4.21.-" evidence="6"/>
<dbReference type="AlphaFoldDB" id="A0A161XQ77"/>
<dbReference type="PROSITE" id="PS51257">
    <property type="entry name" value="PROKAR_LIPOPROTEIN"/>
    <property type="match status" value="1"/>
</dbReference>
<proteinExistence type="inferred from homology"/>
<keyword evidence="4 6" id="KW-0378">Hydrolase</keyword>
<evidence type="ECO:0000256" key="5">
    <source>
        <dbReference type="ARBA" id="ARBA00022825"/>
    </source>
</evidence>
<dbReference type="OrthoDB" id="479233at2"/>
<comment type="caution">
    <text evidence="7">The sequence shown here is derived from an EMBL/GenBank/DDBJ whole genome shotgun (WGS) entry which is preliminary data.</text>
</comment>
<dbReference type="InterPro" id="IPR043504">
    <property type="entry name" value="Peptidase_S1_PA_chymotrypsin"/>
</dbReference>
<dbReference type="PANTHER" id="PTHR15462:SF8">
    <property type="entry name" value="SERINE PROTEASE"/>
    <property type="match status" value="1"/>
</dbReference>
<evidence type="ECO:0000313" key="7">
    <source>
        <dbReference type="EMBL" id="KZL51134.1"/>
    </source>
</evidence>
<evidence type="ECO:0000256" key="6">
    <source>
        <dbReference type="RuleBase" id="RU004296"/>
    </source>
</evidence>
<gene>
    <name evidence="7" type="ORF">A2T98_03680</name>
</gene>
<evidence type="ECO:0000256" key="4">
    <source>
        <dbReference type="ARBA" id="ARBA00022801"/>
    </source>
</evidence>
<dbReference type="InterPro" id="IPR050966">
    <property type="entry name" value="Glutamyl_endopeptidase"/>
</dbReference>
<dbReference type="GO" id="GO:0006508">
    <property type="term" value="P:proteolysis"/>
    <property type="evidence" value="ECO:0007669"/>
    <property type="project" value="UniProtKB-KW"/>
</dbReference>
<accession>A0A161XQ77</accession>
<dbReference type="Gene3D" id="2.40.10.10">
    <property type="entry name" value="Trypsin-like serine proteases"/>
    <property type="match status" value="2"/>
</dbReference>
<evidence type="ECO:0000256" key="3">
    <source>
        <dbReference type="ARBA" id="ARBA00022729"/>
    </source>
</evidence>
<keyword evidence="2 6" id="KW-0645">Protease</keyword>
<dbReference type="PRINTS" id="PR00839">
    <property type="entry name" value="V8PROTEASE"/>
</dbReference>
<name>A0A161XQ77_NODSP</name>
<dbReference type="SUPFAM" id="SSF50494">
    <property type="entry name" value="Trypsin-like serine proteases"/>
    <property type="match status" value="1"/>
</dbReference>
<dbReference type="GO" id="GO:0008236">
    <property type="term" value="F:serine-type peptidase activity"/>
    <property type="evidence" value="ECO:0007669"/>
    <property type="project" value="UniProtKB-KW"/>
</dbReference>
<protein>
    <recommendedName>
        <fullName evidence="6">Serine protease</fullName>
        <ecNumber evidence="6">3.4.21.-</ecNumber>
    </recommendedName>
</protein>
<dbReference type="Pfam" id="PF13365">
    <property type="entry name" value="Trypsin_2"/>
    <property type="match status" value="1"/>
</dbReference>
<keyword evidence="5 6" id="KW-0720">Serine protease</keyword>
<evidence type="ECO:0000313" key="8">
    <source>
        <dbReference type="Proteomes" id="UP000076555"/>
    </source>
</evidence>
<dbReference type="EMBL" id="LWAJ01000041">
    <property type="protein sequence ID" value="KZL51134.1"/>
    <property type="molecule type" value="Genomic_DNA"/>
</dbReference>